<evidence type="ECO:0000313" key="3">
    <source>
        <dbReference type="Proteomes" id="UP000450917"/>
    </source>
</evidence>
<dbReference type="InterPro" id="IPR036488">
    <property type="entry name" value="DUF1883-like_sf"/>
</dbReference>
<reference evidence="2 3" key="1">
    <citation type="submission" date="2019-11" db="EMBL/GenBank/DDBJ databases">
        <title>Draft genome sequences of five Paenibacillus species of dairy origin.</title>
        <authorList>
            <person name="Olajide A.M."/>
            <person name="Chen S."/>
            <person name="Lapointe G."/>
        </authorList>
    </citation>
    <scope>NUCLEOTIDE SEQUENCE [LARGE SCALE GENOMIC DNA]</scope>
    <source>
        <strain evidence="2 3">2CS3</strain>
    </source>
</reference>
<dbReference type="SUPFAM" id="SSF141099">
    <property type="entry name" value="Atu1913-like"/>
    <property type="match status" value="1"/>
</dbReference>
<comment type="caution">
    <text evidence="2">The sequence shown here is derived from an EMBL/GenBank/DDBJ whole genome shotgun (WGS) entry which is preliminary data.</text>
</comment>
<evidence type="ECO:0000259" key="1">
    <source>
        <dbReference type="Pfam" id="PF08980"/>
    </source>
</evidence>
<dbReference type="EMBL" id="WNZX01000020">
    <property type="protein sequence ID" value="MUG73019.1"/>
    <property type="molecule type" value="Genomic_DNA"/>
</dbReference>
<name>A0A7X2ZDN9_9BACL</name>
<gene>
    <name evidence="2" type="ORF">GNP93_20495</name>
</gene>
<keyword evidence="3" id="KW-1185">Reference proteome</keyword>
<protein>
    <submittedName>
        <fullName evidence="2">DUF1883 domain-containing protein</fullName>
    </submittedName>
</protein>
<proteinExistence type="predicted"/>
<evidence type="ECO:0000313" key="2">
    <source>
        <dbReference type="EMBL" id="MUG73019.1"/>
    </source>
</evidence>
<dbReference type="Pfam" id="PF08980">
    <property type="entry name" value="DUF1883"/>
    <property type="match status" value="1"/>
</dbReference>
<dbReference type="InterPro" id="IPR015073">
    <property type="entry name" value="DUF1883"/>
</dbReference>
<organism evidence="2 3">
    <name type="scientific">Paenibacillus validus</name>
    <dbReference type="NCBI Taxonomy" id="44253"/>
    <lineage>
        <taxon>Bacteria</taxon>
        <taxon>Bacillati</taxon>
        <taxon>Bacillota</taxon>
        <taxon>Bacilli</taxon>
        <taxon>Bacillales</taxon>
        <taxon>Paenibacillaceae</taxon>
        <taxon>Paenibacillus</taxon>
    </lineage>
</organism>
<feature type="domain" description="DUF1883" evidence="1">
    <location>
        <begin position="1"/>
        <end position="87"/>
    </location>
</feature>
<dbReference type="Gene3D" id="4.10.1210.10">
    <property type="entry name" value="Atu1913-like"/>
    <property type="match status" value="1"/>
</dbReference>
<sequence>MNFTHYDLGTLNGGATVEVTLSGNAANVLLLDSSNFNNYRNGRQYKYYGGHFTRSPVRINVPHTGHWHVAVDLGGYRGSVKSSVRILN</sequence>
<dbReference type="RefSeq" id="WP_141336766.1">
    <property type="nucleotide sequence ID" value="NZ_JBDLZV010000001.1"/>
</dbReference>
<dbReference type="Proteomes" id="UP000450917">
    <property type="component" value="Unassembled WGS sequence"/>
</dbReference>
<accession>A0A7X2ZDN9</accession>
<dbReference type="AlphaFoldDB" id="A0A7X2ZDN9"/>